<feature type="compositionally biased region" description="Basic and acidic residues" evidence="2">
    <location>
        <begin position="240"/>
        <end position="256"/>
    </location>
</feature>
<evidence type="ECO:0000313" key="6">
    <source>
        <dbReference type="Proteomes" id="UP001449178"/>
    </source>
</evidence>
<gene>
    <name evidence="5" type="ORF">WMO13_07785</name>
</gene>
<evidence type="ECO:0000256" key="3">
    <source>
        <dbReference type="SAM" id="Phobius"/>
    </source>
</evidence>
<dbReference type="InterPro" id="IPR001387">
    <property type="entry name" value="Cro/C1-type_HTH"/>
</dbReference>
<protein>
    <submittedName>
        <fullName evidence="5">RodZ domain-containing protein</fullName>
    </submittedName>
</protein>
<evidence type="ECO:0000259" key="4">
    <source>
        <dbReference type="PROSITE" id="PS50943"/>
    </source>
</evidence>
<keyword evidence="3" id="KW-0472">Membrane</keyword>
<keyword evidence="3" id="KW-1133">Transmembrane helix</keyword>
<dbReference type="Gene3D" id="1.10.260.40">
    <property type="entry name" value="lambda repressor-like DNA-binding domains"/>
    <property type="match status" value="1"/>
</dbReference>
<feature type="region of interest" description="Disordered" evidence="2">
    <location>
        <begin position="217"/>
        <end position="258"/>
    </location>
</feature>
<name>A0ABZ3BY62_9GAMM</name>
<reference evidence="5 6" key="1">
    <citation type="submission" date="2024-03" db="EMBL/GenBank/DDBJ databases">
        <title>Complete Genome Sequence and Annotation of Ignatzschineria larvae DSM 13226.</title>
        <authorList>
            <person name="Cantrell E."/>
            <person name="Burcham Z.M."/>
        </authorList>
    </citation>
    <scope>NUCLEOTIDE SEQUENCE [LARGE SCALE GENOMIC DNA]</scope>
    <source>
        <strain evidence="5 6">DSM 13226</strain>
    </source>
</reference>
<dbReference type="PROSITE" id="PS50943">
    <property type="entry name" value="HTH_CROC1"/>
    <property type="match status" value="1"/>
</dbReference>
<keyword evidence="3" id="KW-0812">Transmembrane</keyword>
<dbReference type="Pfam" id="PF13464">
    <property type="entry name" value="RodZ_C"/>
    <property type="match status" value="1"/>
</dbReference>
<feature type="domain" description="HTH cro/C1-type" evidence="4">
    <location>
        <begin position="15"/>
        <end position="74"/>
    </location>
</feature>
<dbReference type="InterPro" id="IPR050400">
    <property type="entry name" value="Bact_Cytoskel_RodZ"/>
</dbReference>
<evidence type="ECO:0000256" key="2">
    <source>
        <dbReference type="SAM" id="MobiDB-lite"/>
    </source>
</evidence>
<organism evidence="5 6">
    <name type="scientific">Ignatzschineria larvae DSM 13226</name>
    <dbReference type="NCBI Taxonomy" id="1111732"/>
    <lineage>
        <taxon>Bacteria</taxon>
        <taxon>Pseudomonadati</taxon>
        <taxon>Pseudomonadota</taxon>
        <taxon>Gammaproteobacteria</taxon>
        <taxon>Cardiobacteriales</taxon>
        <taxon>Ignatzschineriaceae</taxon>
        <taxon>Ignatzschineria</taxon>
    </lineage>
</organism>
<evidence type="ECO:0000256" key="1">
    <source>
        <dbReference type="SAM" id="Coils"/>
    </source>
</evidence>
<dbReference type="SUPFAM" id="SSF47413">
    <property type="entry name" value="lambda repressor-like DNA-binding domains"/>
    <property type="match status" value="1"/>
</dbReference>
<accession>A0ABZ3BY62</accession>
<evidence type="ECO:0000313" key="5">
    <source>
        <dbReference type="EMBL" id="WZW87264.1"/>
    </source>
</evidence>
<proteinExistence type="predicted"/>
<dbReference type="PANTHER" id="PTHR34475:SF1">
    <property type="entry name" value="CYTOSKELETON PROTEIN RODZ"/>
    <property type="match status" value="1"/>
</dbReference>
<dbReference type="Pfam" id="PF13413">
    <property type="entry name" value="HTH_25"/>
    <property type="match status" value="1"/>
</dbReference>
<keyword evidence="1" id="KW-0175">Coiled coil</keyword>
<keyword evidence="6" id="KW-1185">Reference proteome</keyword>
<dbReference type="InterPro" id="IPR025194">
    <property type="entry name" value="RodZ-like_C"/>
</dbReference>
<dbReference type="RefSeq" id="WP_026879283.1">
    <property type="nucleotide sequence ID" value="NZ_AZOD01000031.1"/>
</dbReference>
<feature type="compositionally biased region" description="Polar residues" evidence="2">
    <location>
        <begin position="222"/>
        <end position="235"/>
    </location>
</feature>
<dbReference type="InterPro" id="IPR010982">
    <property type="entry name" value="Lambda_DNA-bd_dom_sf"/>
</dbReference>
<sequence length="508" mass="57560">MKESVNIAQQLGEVLKAARLEKSLSIEEVSRVLSLRPSLVTAIESGNYQEIGALLYVKNYLRKYAKFLGLLDENFEVEMSRLTETLDTKNYGYHNSAKVKQEAEEKKRSNHFKYYLIFVLVLIAIFAYLYQNGMIPALFKEMRALDTKENVSLLNERFPSIELEYGISSNQDNVSFENLLIDAVENEQAQKMIADKSYQHEISARIDSIADAWQEEDRDTSVGKSEISSQLQTQLGYGPERQRGQQESFSRQDKKTGTGRFNALGQSLAHYNRLLSGASLPVMDLGAQSEIREFTAPNHHILYPYSEPNKVYYGVAVDPAITASLIERFNRRVSFFDRESGFYPALDQLVTQFQLEKAEEELASITESIKIQEDAIRDEVADEAVSEITVELMNLELQKLITNLELSEKTVEALQHKLPQKVKVNIVADDITTLDITDMSGRTVTSRVMAPGEQYQLEGDGVYDIYLGNPAVIDKITVNGTAIPEYYYKPFTDEVASVRFSLNSAQYQ</sequence>
<dbReference type="EMBL" id="CP150637">
    <property type="protein sequence ID" value="WZW87264.1"/>
    <property type="molecule type" value="Genomic_DNA"/>
</dbReference>
<dbReference type="Proteomes" id="UP001449178">
    <property type="component" value="Chromosome"/>
</dbReference>
<feature type="transmembrane region" description="Helical" evidence="3">
    <location>
        <begin position="112"/>
        <end position="130"/>
    </location>
</feature>
<dbReference type="PANTHER" id="PTHR34475">
    <property type="match status" value="1"/>
</dbReference>
<feature type="coiled-coil region" evidence="1">
    <location>
        <begin position="355"/>
        <end position="417"/>
    </location>
</feature>